<sequence>MGLRTRKLQNKFILNPTESLSVVLTKARGCEALEQLDEKRAAEDSICSAFHQHSFTPEQLPRRNQPAVPVVDTGASCSLIHSRLAARLTKHRTAPASPMRLLAANGTKMQVASSLFACVQLGSFSGEHQFLACPHLQWKVILGMDFLGRFGGVLNLKDSQVTSGSCLVDLEKGRPADVRSALDRKAEAPFEIGVLNPLKSDESLLPMTTQLFHLLSEFKDVFALGNDAPGRTNLVNTTLLYDADTLWAEDQLSDSYKANIYKRQADGSSKQTAIEMRQKPFDERALWGHWKDLRLIDGVLYRMDQSGPKLITPRSKVAAMLQKIRTELGHAGQLKTEAAIRQRY</sequence>
<protein>
    <recommendedName>
        <fullName evidence="3">Peptidase A2 domain-containing protein</fullName>
    </recommendedName>
</protein>
<proteinExistence type="predicted"/>
<accession>A0A5J4NBP1</accession>
<dbReference type="Pfam" id="PF13975">
    <property type="entry name" value="gag-asp_proteas"/>
    <property type="match status" value="1"/>
</dbReference>
<evidence type="ECO:0008006" key="3">
    <source>
        <dbReference type="Google" id="ProtNLM"/>
    </source>
</evidence>
<keyword evidence="2" id="KW-1185">Reference proteome</keyword>
<name>A0A5J4NBP1_9TREM</name>
<evidence type="ECO:0000313" key="1">
    <source>
        <dbReference type="EMBL" id="KAA3672810.1"/>
    </source>
</evidence>
<dbReference type="Gene3D" id="2.40.70.10">
    <property type="entry name" value="Acid Proteases"/>
    <property type="match status" value="1"/>
</dbReference>
<dbReference type="Proteomes" id="UP000324629">
    <property type="component" value="Unassembled WGS sequence"/>
</dbReference>
<dbReference type="AlphaFoldDB" id="A0A5J4NBP1"/>
<evidence type="ECO:0000313" key="2">
    <source>
        <dbReference type="Proteomes" id="UP000324629"/>
    </source>
</evidence>
<dbReference type="CDD" id="cd00303">
    <property type="entry name" value="retropepsin_like"/>
    <property type="match status" value="1"/>
</dbReference>
<gene>
    <name evidence="1" type="ORF">DEA37_0002457</name>
</gene>
<dbReference type="SUPFAM" id="SSF50630">
    <property type="entry name" value="Acid proteases"/>
    <property type="match status" value="1"/>
</dbReference>
<reference evidence="1 2" key="1">
    <citation type="journal article" date="2019" name="Gigascience">
        <title>Whole-genome sequence of the oriental lung fluke Paragonimus westermani.</title>
        <authorList>
            <person name="Oey H."/>
            <person name="Zakrzewski M."/>
            <person name="Narain K."/>
            <person name="Devi K.R."/>
            <person name="Agatsuma T."/>
            <person name="Nawaratna S."/>
            <person name="Gobert G.N."/>
            <person name="Jones M.K."/>
            <person name="Ragan M.A."/>
            <person name="McManus D.P."/>
            <person name="Krause L."/>
        </authorList>
    </citation>
    <scope>NUCLEOTIDE SEQUENCE [LARGE SCALE GENOMIC DNA]</scope>
    <source>
        <strain evidence="1 2">IND2009</strain>
    </source>
</reference>
<dbReference type="Gene3D" id="1.10.340.70">
    <property type="match status" value="1"/>
</dbReference>
<dbReference type="InterPro" id="IPR021109">
    <property type="entry name" value="Peptidase_aspartic_dom_sf"/>
</dbReference>
<dbReference type="EMBL" id="QNGE01004527">
    <property type="protein sequence ID" value="KAA3672810.1"/>
    <property type="molecule type" value="Genomic_DNA"/>
</dbReference>
<comment type="caution">
    <text evidence="1">The sequence shown here is derived from an EMBL/GenBank/DDBJ whole genome shotgun (WGS) entry which is preliminary data.</text>
</comment>
<organism evidence="1 2">
    <name type="scientific">Paragonimus westermani</name>
    <dbReference type="NCBI Taxonomy" id="34504"/>
    <lineage>
        <taxon>Eukaryota</taxon>
        <taxon>Metazoa</taxon>
        <taxon>Spiralia</taxon>
        <taxon>Lophotrochozoa</taxon>
        <taxon>Platyhelminthes</taxon>
        <taxon>Trematoda</taxon>
        <taxon>Digenea</taxon>
        <taxon>Plagiorchiida</taxon>
        <taxon>Troglotremata</taxon>
        <taxon>Troglotrematidae</taxon>
        <taxon>Paragonimus</taxon>
    </lineage>
</organism>